<accession>A0A9D1SY70</accession>
<evidence type="ECO:0000313" key="2">
    <source>
        <dbReference type="EMBL" id="HIV01105.1"/>
    </source>
</evidence>
<evidence type="ECO:0000256" key="1">
    <source>
        <dbReference type="SAM" id="SignalP"/>
    </source>
</evidence>
<feature type="signal peptide" evidence="1">
    <location>
        <begin position="1"/>
        <end position="27"/>
    </location>
</feature>
<gene>
    <name evidence="2" type="ORF">IAA62_00915</name>
</gene>
<name>A0A9D1SY70_9FIRM</name>
<dbReference type="Proteomes" id="UP000886861">
    <property type="component" value="Unassembled WGS sequence"/>
</dbReference>
<organism evidence="2 3">
    <name type="scientific">Candidatus Caccopulliclostridium gallistercoris</name>
    <dbReference type="NCBI Taxonomy" id="2840719"/>
    <lineage>
        <taxon>Bacteria</taxon>
        <taxon>Bacillati</taxon>
        <taxon>Bacillota</taxon>
        <taxon>Clostridia</taxon>
        <taxon>Candidatus Caccopulliclostridium</taxon>
    </lineage>
</organism>
<dbReference type="AlphaFoldDB" id="A0A9D1SY70"/>
<keyword evidence="1" id="KW-0732">Signal</keyword>
<proteinExistence type="predicted"/>
<comment type="caution">
    <text evidence="2">The sequence shown here is derived from an EMBL/GenBank/DDBJ whole genome shotgun (WGS) entry which is preliminary data.</text>
</comment>
<protein>
    <submittedName>
        <fullName evidence="2">Uncharacterized protein</fullName>
    </submittedName>
</protein>
<dbReference type="EMBL" id="DVOJ01000004">
    <property type="protein sequence ID" value="HIV01105.1"/>
    <property type="molecule type" value="Genomic_DNA"/>
</dbReference>
<reference evidence="2" key="2">
    <citation type="journal article" date="2021" name="PeerJ">
        <title>Extensive microbial diversity within the chicken gut microbiome revealed by metagenomics and culture.</title>
        <authorList>
            <person name="Gilroy R."/>
            <person name="Ravi A."/>
            <person name="Getino M."/>
            <person name="Pursley I."/>
            <person name="Horton D.L."/>
            <person name="Alikhan N.F."/>
            <person name="Baker D."/>
            <person name="Gharbi K."/>
            <person name="Hall N."/>
            <person name="Watson M."/>
            <person name="Adriaenssens E.M."/>
            <person name="Foster-Nyarko E."/>
            <person name="Jarju S."/>
            <person name="Secka A."/>
            <person name="Antonio M."/>
            <person name="Oren A."/>
            <person name="Chaudhuri R.R."/>
            <person name="La Ragione R."/>
            <person name="Hildebrand F."/>
            <person name="Pallen M.J."/>
        </authorList>
    </citation>
    <scope>NUCLEOTIDE SEQUENCE</scope>
    <source>
        <strain evidence="2">CHK186-9395</strain>
    </source>
</reference>
<sequence length="350" mass="38253">MKKRSKIIALVTTLCLCLSLFVVGVLAAKSATFNVTSTLNFTADGVYVMVDASLKQGADVATAAVLSGEGAPSGQATYKAYSYSRVSGQDYPNGEASTGYFVDENGMRADTWAIGDINFTNEYVVVIYEFIFKNYSDFEVAATITNYTESVGEEPSLSSVLTSLKSNGNEVVESENQDGVIIIPAKTGQTPGTAKYTITITLKNFNNNLKQNLSINFSFKKYVSNDIRVNVLGEGFLIFLNEDYNNPLSGSNIIIDENDNISFGSINDLASGDFQIVLISPDGKRTIFFDGYEEYVMIRNEGDYYILNYVDGPSLIDQFDSRETDIVISTSLGDITCGLGWVIEFVPHSE</sequence>
<evidence type="ECO:0000313" key="3">
    <source>
        <dbReference type="Proteomes" id="UP000886861"/>
    </source>
</evidence>
<reference evidence="2" key="1">
    <citation type="submission" date="2020-10" db="EMBL/GenBank/DDBJ databases">
        <authorList>
            <person name="Gilroy R."/>
        </authorList>
    </citation>
    <scope>NUCLEOTIDE SEQUENCE</scope>
    <source>
        <strain evidence="2">CHK186-9395</strain>
    </source>
</reference>
<feature type="chain" id="PRO_5038890176" evidence="1">
    <location>
        <begin position="28"/>
        <end position="350"/>
    </location>
</feature>